<gene>
    <name evidence="1" type="ORF">BRARA_F03479</name>
</gene>
<dbReference type="AlphaFoldDB" id="A0A397Z426"/>
<name>A0A397Z426_BRACM</name>
<dbReference type="EMBL" id="CM010633">
    <property type="protein sequence ID" value="RID60315.1"/>
    <property type="molecule type" value="Genomic_DNA"/>
</dbReference>
<evidence type="ECO:0000313" key="1">
    <source>
        <dbReference type="EMBL" id="RID60315.1"/>
    </source>
</evidence>
<reference evidence="1 2" key="1">
    <citation type="submission" date="2018-06" db="EMBL/GenBank/DDBJ databases">
        <title>WGS assembly of Brassica rapa FPsc.</title>
        <authorList>
            <person name="Bowman J."/>
            <person name="Kohchi T."/>
            <person name="Yamato K."/>
            <person name="Jenkins J."/>
            <person name="Shu S."/>
            <person name="Ishizaki K."/>
            <person name="Yamaoka S."/>
            <person name="Nishihama R."/>
            <person name="Nakamura Y."/>
            <person name="Berger F."/>
            <person name="Adam C."/>
            <person name="Aki S."/>
            <person name="Althoff F."/>
            <person name="Araki T."/>
            <person name="Arteaga-Vazquez M."/>
            <person name="Balasubrmanian S."/>
            <person name="Bauer D."/>
            <person name="Boehm C."/>
            <person name="Briginshaw L."/>
            <person name="Caballero-Perez J."/>
            <person name="Catarino B."/>
            <person name="Chen F."/>
            <person name="Chiyoda S."/>
            <person name="Chovatia M."/>
            <person name="Davies K."/>
            <person name="Delmans M."/>
            <person name="Demura T."/>
            <person name="Dierschke T."/>
            <person name="Dolan L."/>
            <person name="Dorantes-Acosta A."/>
            <person name="Eklund D."/>
            <person name="Florent S."/>
            <person name="Flores-Sandoval E."/>
            <person name="Fujiyama A."/>
            <person name="Fukuzawa H."/>
            <person name="Galik B."/>
            <person name="Grimanelli D."/>
            <person name="Grimwood J."/>
            <person name="Grossniklaus U."/>
            <person name="Hamada T."/>
            <person name="Haseloff J."/>
            <person name="Hetherington A."/>
            <person name="Higo A."/>
            <person name="Hirakawa Y."/>
            <person name="Hundley H."/>
            <person name="Ikeda Y."/>
            <person name="Inoue K."/>
            <person name="Inoue S."/>
            <person name="Ishida S."/>
            <person name="Jia Q."/>
            <person name="Kakita M."/>
            <person name="Kanazawa T."/>
            <person name="Kawai Y."/>
            <person name="Kawashima T."/>
            <person name="Kennedy M."/>
            <person name="Kinose K."/>
            <person name="Kinoshita T."/>
            <person name="Kohara Y."/>
            <person name="Koide E."/>
            <person name="Komatsu K."/>
            <person name="Kopischke S."/>
            <person name="Kubo M."/>
            <person name="Kyozuka J."/>
            <person name="Lagercrantz U."/>
            <person name="Lin S."/>
            <person name="Lindquist E."/>
            <person name="Lipzen A."/>
            <person name="Lu C."/>
            <person name="Luna E."/>
            <person name="Martienssen R."/>
            <person name="Minamino N."/>
            <person name="Mizutani M."/>
            <person name="Mizutani M."/>
            <person name="Mochizuki N."/>
            <person name="Monte I."/>
            <person name="Mosher R."/>
            <person name="Nagasaki H."/>
            <person name="Nakagami H."/>
            <person name="Naramoto S."/>
            <person name="Nishitani K."/>
            <person name="Ohtani M."/>
            <person name="Okamoto T."/>
            <person name="Okumura M."/>
            <person name="Phillips J."/>
            <person name="Pollak B."/>
            <person name="Reinders A."/>
            <person name="Roevekamp M."/>
            <person name="Sano R."/>
            <person name="Sawa S."/>
            <person name="Schmid M."/>
            <person name="Shirakawa M."/>
            <person name="Solano R."/>
            <person name="Spunde A."/>
            <person name="Suetsugu N."/>
            <person name="Sugano S."/>
            <person name="Sugiyama A."/>
            <person name="Sun R."/>
            <person name="Suzuki Y."/>
            <person name="Takenaka M."/>
            <person name="Takezawa D."/>
            <person name="Tomogane H."/>
            <person name="Tsuzuki M."/>
            <person name="Ueda T."/>
            <person name="Umeda M."/>
            <person name="Ward J."/>
            <person name="Watanabe Y."/>
            <person name="Yazaki K."/>
            <person name="Yokoyama R."/>
            <person name="Yoshitake Y."/>
            <person name="Yotsui I."/>
            <person name="Zachgo S."/>
            <person name="Schmutz J."/>
        </authorList>
    </citation>
    <scope>NUCLEOTIDE SEQUENCE [LARGE SCALE GENOMIC DNA]</scope>
    <source>
        <strain evidence="2">cv. B-3</strain>
    </source>
</reference>
<evidence type="ECO:0000313" key="2">
    <source>
        <dbReference type="Proteomes" id="UP000264353"/>
    </source>
</evidence>
<organism evidence="1 2">
    <name type="scientific">Brassica campestris</name>
    <name type="common">Field mustard</name>
    <dbReference type="NCBI Taxonomy" id="3711"/>
    <lineage>
        <taxon>Eukaryota</taxon>
        <taxon>Viridiplantae</taxon>
        <taxon>Streptophyta</taxon>
        <taxon>Embryophyta</taxon>
        <taxon>Tracheophyta</taxon>
        <taxon>Spermatophyta</taxon>
        <taxon>Magnoliopsida</taxon>
        <taxon>eudicotyledons</taxon>
        <taxon>Gunneridae</taxon>
        <taxon>Pentapetalae</taxon>
        <taxon>rosids</taxon>
        <taxon>malvids</taxon>
        <taxon>Brassicales</taxon>
        <taxon>Brassicaceae</taxon>
        <taxon>Brassiceae</taxon>
        <taxon>Brassica</taxon>
    </lineage>
</organism>
<accession>A0A397Z426</accession>
<dbReference type="Proteomes" id="UP000264353">
    <property type="component" value="Chromosome A6"/>
</dbReference>
<sequence length="37" mass="4760">MGDGRTSFWMEKRRWKKYWILSVRKLEHWPQLREPRA</sequence>
<protein>
    <submittedName>
        <fullName evidence="1">Uncharacterized protein</fullName>
    </submittedName>
</protein>
<proteinExistence type="predicted"/>